<protein>
    <submittedName>
        <fullName evidence="8">Chromate transport protein</fullName>
    </submittedName>
</protein>
<evidence type="ECO:0000256" key="2">
    <source>
        <dbReference type="ARBA" id="ARBA00005262"/>
    </source>
</evidence>
<dbReference type="AlphaFoldDB" id="A0A381J9V5"/>
<proteinExistence type="inferred from homology"/>
<feature type="transmembrane region" description="Helical" evidence="7">
    <location>
        <begin position="74"/>
        <end position="99"/>
    </location>
</feature>
<evidence type="ECO:0000256" key="4">
    <source>
        <dbReference type="ARBA" id="ARBA00022692"/>
    </source>
</evidence>
<sequence length="178" mass="19498">MKELIVMFFSFFKIGAFTFGGGYAMIPLIEKEVVESKRWISKDDFTDILVISQSFPGALPVNSSLFIGYKLGGVLGAIVALLGVIIPSFLIILTIATFFMRFRDNYIVDNVFKGIAGAVPVLVLVAVRSLSKSVKKNTINILITIICVVSITVFNVHPVIMIFIAAIYGIIFLGKQVV</sequence>
<keyword evidence="3" id="KW-1003">Cell membrane</keyword>
<organism evidence="8 9">
    <name type="scientific">Clostridium putrefaciens</name>
    <dbReference type="NCBI Taxonomy" id="99675"/>
    <lineage>
        <taxon>Bacteria</taxon>
        <taxon>Bacillati</taxon>
        <taxon>Bacillota</taxon>
        <taxon>Clostridia</taxon>
        <taxon>Eubacteriales</taxon>
        <taxon>Clostridiaceae</taxon>
        <taxon>Clostridium</taxon>
    </lineage>
</organism>
<dbReference type="EMBL" id="UFWZ01000001">
    <property type="protein sequence ID" value="SUY48050.1"/>
    <property type="molecule type" value="Genomic_DNA"/>
</dbReference>
<name>A0A381J9V5_9CLOT</name>
<dbReference type="OrthoDB" id="9788907at2"/>
<dbReference type="GO" id="GO:0015109">
    <property type="term" value="F:chromate transmembrane transporter activity"/>
    <property type="evidence" value="ECO:0007669"/>
    <property type="project" value="InterPro"/>
</dbReference>
<dbReference type="Proteomes" id="UP000254664">
    <property type="component" value="Unassembled WGS sequence"/>
</dbReference>
<feature type="transmembrane region" description="Helical" evidence="7">
    <location>
        <begin position="142"/>
        <end position="171"/>
    </location>
</feature>
<keyword evidence="6 7" id="KW-0472">Membrane</keyword>
<keyword evidence="9" id="KW-1185">Reference proteome</keyword>
<evidence type="ECO:0000313" key="8">
    <source>
        <dbReference type="EMBL" id="SUY48050.1"/>
    </source>
</evidence>
<comment type="subcellular location">
    <subcellularLocation>
        <location evidence="1">Cell membrane</location>
        <topology evidence="1">Multi-pass membrane protein</topology>
    </subcellularLocation>
</comment>
<evidence type="ECO:0000313" key="9">
    <source>
        <dbReference type="Proteomes" id="UP000254664"/>
    </source>
</evidence>
<evidence type="ECO:0000256" key="6">
    <source>
        <dbReference type="ARBA" id="ARBA00023136"/>
    </source>
</evidence>
<feature type="transmembrane region" description="Helical" evidence="7">
    <location>
        <begin position="6"/>
        <end position="29"/>
    </location>
</feature>
<reference evidence="8 9" key="1">
    <citation type="submission" date="2018-06" db="EMBL/GenBank/DDBJ databases">
        <authorList>
            <consortium name="Pathogen Informatics"/>
            <person name="Doyle S."/>
        </authorList>
    </citation>
    <scope>NUCLEOTIDE SEQUENCE [LARGE SCALE GENOMIC DNA]</scope>
    <source>
        <strain evidence="8 9">NCTC9836</strain>
    </source>
</reference>
<keyword evidence="4 7" id="KW-0812">Transmembrane</keyword>
<evidence type="ECO:0000256" key="7">
    <source>
        <dbReference type="SAM" id="Phobius"/>
    </source>
</evidence>
<dbReference type="PANTHER" id="PTHR43663">
    <property type="entry name" value="CHROMATE TRANSPORT PROTEIN-RELATED"/>
    <property type="match status" value="1"/>
</dbReference>
<evidence type="ECO:0000256" key="5">
    <source>
        <dbReference type="ARBA" id="ARBA00022989"/>
    </source>
</evidence>
<comment type="similarity">
    <text evidence="2">Belongs to the chromate ion transporter (CHR) (TC 2.A.51) family.</text>
</comment>
<dbReference type="GO" id="GO:0005886">
    <property type="term" value="C:plasma membrane"/>
    <property type="evidence" value="ECO:0007669"/>
    <property type="project" value="UniProtKB-SubCell"/>
</dbReference>
<accession>A0A381J9V5</accession>
<evidence type="ECO:0000256" key="3">
    <source>
        <dbReference type="ARBA" id="ARBA00022475"/>
    </source>
</evidence>
<dbReference type="InterPro" id="IPR052518">
    <property type="entry name" value="CHR_Transporter"/>
</dbReference>
<dbReference type="Pfam" id="PF02417">
    <property type="entry name" value="Chromate_transp"/>
    <property type="match status" value="1"/>
</dbReference>
<feature type="transmembrane region" description="Helical" evidence="7">
    <location>
        <begin position="111"/>
        <end position="130"/>
    </location>
</feature>
<dbReference type="InterPro" id="IPR003370">
    <property type="entry name" value="Chromate_transpt"/>
</dbReference>
<dbReference type="RefSeq" id="WP_115641917.1">
    <property type="nucleotide sequence ID" value="NZ_UFWZ01000001.1"/>
</dbReference>
<gene>
    <name evidence="8" type="primary">chrA</name>
    <name evidence="8" type="ORF">NCTC9836_02424</name>
</gene>
<dbReference type="PANTHER" id="PTHR43663:SF2">
    <property type="entry name" value="CHROMATE TRANSPORT PROTEIN-RELATED"/>
    <property type="match status" value="1"/>
</dbReference>
<evidence type="ECO:0000256" key="1">
    <source>
        <dbReference type="ARBA" id="ARBA00004651"/>
    </source>
</evidence>
<keyword evidence="5 7" id="KW-1133">Transmembrane helix</keyword>